<dbReference type="Gene3D" id="3.90.1580.10">
    <property type="entry name" value="paralog of FGE (formylglycine-generating enzyme)"/>
    <property type="match status" value="1"/>
</dbReference>
<dbReference type="AlphaFoldDB" id="A0A6N7PUR5"/>
<name>A0A6N7PUR5_9BACT</name>
<dbReference type="GO" id="GO:0120147">
    <property type="term" value="F:formylglycine-generating oxidase activity"/>
    <property type="evidence" value="ECO:0007669"/>
    <property type="project" value="TreeGrafter"/>
</dbReference>
<dbReference type="InterPro" id="IPR051043">
    <property type="entry name" value="Sulfatase_Mod_Factor_Kinase"/>
</dbReference>
<feature type="domain" description="Sulfatase-modifying factor enzyme-like" evidence="2">
    <location>
        <begin position="275"/>
        <end position="526"/>
    </location>
</feature>
<evidence type="ECO:0000256" key="1">
    <source>
        <dbReference type="SAM" id="MobiDB-lite"/>
    </source>
</evidence>
<reference evidence="3 4" key="1">
    <citation type="submission" date="2019-10" db="EMBL/GenBank/DDBJ databases">
        <title>A soil myxobacterium in the family Polyangiaceae.</title>
        <authorList>
            <person name="Li Y."/>
            <person name="Wang J."/>
        </authorList>
    </citation>
    <scope>NUCLEOTIDE SEQUENCE [LARGE SCALE GENOMIC DNA]</scope>
    <source>
        <strain evidence="3 4">DSM 14734</strain>
    </source>
</reference>
<dbReference type="SUPFAM" id="SSF56436">
    <property type="entry name" value="C-type lectin-like"/>
    <property type="match status" value="1"/>
</dbReference>
<evidence type="ECO:0000313" key="4">
    <source>
        <dbReference type="Proteomes" id="UP000440224"/>
    </source>
</evidence>
<feature type="compositionally biased region" description="Pro residues" evidence="1">
    <location>
        <begin position="214"/>
        <end position="244"/>
    </location>
</feature>
<proteinExistence type="predicted"/>
<feature type="compositionally biased region" description="Pro residues" evidence="1">
    <location>
        <begin position="251"/>
        <end position="261"/>
    </location>
</feature>
<dbReference type="PANTHER" id="PTHR23150:SF19">
    <property type="entry name" value="FORMYLGLYCINE-GENERATING ENZYME"/>
    <property type="match status" value="1"/>
</dbReference>
<dbReference type="Proteomes" id="UP000440224">
    <property type="component" value="Unassembled WGS sequence"/>
</dbReference>
<dbReference type="InterPro" id="IPR016187">
    <property type="entry name" value="CTDL_fold"/>
</dbReference>
<dbReference type="PANTHER" id="PTHR23150">
    <property type="entry name" value="SULFATASE MODIFYING FACTOR 1, 2"/>
    <property type="match status" value="1"/>
</dbReference>
<evidence type="ECO:0000259" key="2">
    <source>
        <dbReference type="Pfam" id="PF03781"/>
    </source>
</evidence>
<dbReference type="EMBL" id="WJIE01000005">
    <property type="protein sequence ID" value="MRG93995.1"/>
    <property type="molecule type" value="Genomic_DNA"/>
</dbReference>
<feature type="region of interest" description="Disordered" evidence="1">
    <location>
        <begin position="213"/>
        <end position="271"/>
    </location>
</feature>
<dbReference type="InterPro" id="IPR042095">
    <property type="entry name" value="SUMF_sf"/>
</dbReference>
<dbReference type="OrthoDB" id="9768004at2"/>
<comment type="caution">
    <text evidence="3">The sequence shown here is derived from an EMBL/GenBank/DDBJ whole genome shotgun (WGS) entry which is preliminary data.</text>
</comment>
<protein>
    <submittedName>
        <fullName evidence="3">SUMF1/EgtB/PvdO family nonheme iron enzyme</fullName>
    </submittedName>
</protein>
<dbReference type="InterPro" id="IPR005532">
    <property type="entry name" value="SUMF_dom"/>
</dbReference>
<accession>A0A6N7PUR5</accession>
<sequence length="530" mass="59617">MRERRARLRRDQRLRGDVRDRDRGKRLEWLDARHGMADRRGHGVERARRRLPRPVPRSHADVGQQARRRGHRRQREHRRHAPDVLPHEPRHQHLRRGLHRPRFLALLEQRLRALHDERHRGVQRLELGRRLAERHDVHRGQRLAKHPARSHRVQEHEPAGALRVRDRPDLISVFDVVLERGRRRDPPLPVMTKFLREAPILGAILLATACTSPGPDPSVGPSAKPPAPLQVVPNPPSIAAPPPLEPKKPPPRPSAEPPVQAPPETSELGLPTRIDGMILVPAGPFVMGADEGGEPDEWPSHTVTLPAYYLDELEVTNGEYARCVEAKTCPPPEPKNADKNGVGPDKRFRGPKQPVSSVSWDSARAYCGFVGKRLPREAELEKAARGAEGRRYPWGDAPPSPERAVFASSVTADVGTHPDGRGPYGHHDLAGNVWEWAEDVYDPFAYRRPFASEGRGGTCEDARKAHAELRRKHQEGFTGSNAIPTECERVLRGGGFNYHAKGLRATNRVHHPARYRMVMSGFRCARDAEG</sequence>
<evidence type="ECO:0000313" key="3">
    <source>
        <dbReference type="EMBL" id="MRG93995.1"/>
    </source>
</evidence>
<feature type="region of interest" description="Disordered" evidence="1">
    <location>
        <begin position="38"/>
        <end position="83"/>
    </location>
</feature>
<feature type="compositionally biased region" description="Basic residues" evidence="1">
    <location>
        <begin position="66"/>
        <end position="80"/>
    </location>
</feature>
<keyword evidence="4" id="KW-1185">Reference proteome</keyword>
<feature type="compositionally biased region" description="Basic residues" evidence="1">
    <location>
        <begin position="140"/>
        <end position="151"/>
    </location>
</feature>
<gene>
    <name evidence="3" type="ORF">GF068_19035</name>
</gene>
<organism evidence="3 4">
    <name type="scientific">Polyangium spumosum</name>
    <dbReference type="NCBI Taxonomy" id="889282"/>
    <lineage>
        <taxon>Bacteria</taxon>
        <taxon>Pseudomonadati</taxon>
        <taxon>Myxococcota</taxon>
        <taxon>Polyangia</taxon>
        <taxon>Polyangiales</taxon>
        <taxon>Polyangiaceae</taxon>
        <taxon>Polyangium</taxon>
    </lineage>
</organism>
<dbReference type="Pfam" id="PF03781">
    <property type="entry name" value="FGE-sulfatase"/>
    <property type="match status" value="1"/>
</dbReference>
<feature type="region of interest" description="Disordered" evidence="1">
    <location>
        <begin position="139"/>
        <end position="158"/>
    </location>
</feature>
<feature type="region of interest" description="Disordered" evidence="1">
    <location>
        <begin position="328"/>
        <end position="356"/>
    </location>
</feature>